<dbReference type="GO" id="GO:0006412">
    <property type="term" value="P:translation"/>
    <property type="evidence" value="ECO:0007669"/>
    <property type="project" value="InterPro"/>
</dbReference>
<dbReference type="SUPFAM" id="SSF54211">
    <property type="entry name" value="Ribosomal protein S5 domain 2-like"/>
    <property type="match status" value="1"/>
</dbReference>
<dbReference type="InterPro" id="IPR014721">
    <property type="entry name" value="Ribsml_uS5_D2-typ_fold_subgr"/>
</dbReference>
<dbReference type="PROSITE" id="PS50881">
    <property type="entry name" value="S5_DSRBD"/>
    <property type="match status" value="1"/>
</dbReference>
<gene>
    <name evidence="11" type="ORF">US75_C0007G0046</name>
</gene>
<dbReference type="InterPro" id="IPR013810">
    <property type="entry name" value="Ribosomal_uS5_N"/>
</dbReference>
<keyword evidence="4 8" id="KW-0689">Ribosomal protein</keyword>
<comment type="caution">
    <text evidence="11">The sequence shown here is derived from an EMBL/GenBank/DDBJ whole genome shotgun (WGS) entry which is preliminary data.</text>
</comment>
<dbReference type="PANTHER" id="PTHR48277">
    <property type="entry name" value="MITOCHONDRIAL RIBOSOMAL PROTEIN S5"/>
    <property type="match status" value="1"/>
</dbReference>
<dbReference type="Gene3D" id="3.30.230.10">
    <property type="match status" value="1"/>
</dbReference>
<dbReference type="EMBL" id="LBUE01000007">
    <property type="protein sequence ID" value="KKQ56340.1"/>
    <property type="molecule type" value="Genomic_DNA"/>
</dbReference>
<keyword evidence="3" id="KW-0694">RNA-binding</keyword>
<sequence length="169" mass="18233">MVRGREDLNFNMDNNKEYSETVIEIKRISKKTKGGNTIRFSALVVVGDRKGKVGLGLAKAGDVSGAIQKSLAAAKRKMFLAPLKGTTIPYSVEEKFSAARVLIKPAPRGSGIIAGGAIRVILEAVGVRDAVGKILGTKNKASNVYATLNALKKLAYFDRVRKMKEDINL</sequence>
<proteinExistence type="inferred from homology"/>
<dbReference type="InterPro" id="IPR005324">
    <property type="entry name" value="Ribosomal_uS5_C"/>
</dbReference>
<evidence type="ECO:0000256" key="3">
    <source>
        <dbReference type="ARBA" id="ARBA00022884"/>
    </source>
</evidence>
<accession>A0A0G0IZ51</accession>
<comment type="similarity">
    <text evidence="1 9">Belongs to the universal ribosomal protein uS5 family.</text>
</comment>
<evidence type="ECO:0000256" key="5">
    <source>
        <dbReference type="ARBA" id="ARBA00023274"/>
    </source>
</evidence>
<dbReference type="InterPro" id="IPR000851">
    <property type="entry name" value="Ribosomal_uS5"/>
</dbReference>
<keyword evidence="2" id="KW-0699">rRNA-binding</keyword>
<reference evidence="11 12" key="1">
    <citation type="journal article" date="2015" name="Nature">
        <title>rRNA introns, odd ribosomes, and small enigmatic genomes across a large radiation of phyla.</title>
        <authorList>
            <person name="Brown C.T."/>
            <person name="Hug L.A."/>
            <person name="Thomas B.C."/>
            <person name="Sharon I."/>
            <person name="Castelle C.J."/>
            <person name="Singh A."/>
            <person name="Wilkins M.J."/>
            <person name="Williams K.H."/>
            <person name="Banfield J.F."/>
        </authorList>
    </citation>
    <scope>NUCLEOTIDE SEQUENCE [LARGE SCALE GENOMIC DNA]</scope>
</reference>
<evidence type="ECO:0000256" key="6">
    <source>
        <dbReference type="ARBA" id="ARBA00035255"/>
    </source>
</evidence>
<evidence type="ECO:0000313" key="11">
    <source>
        <dbReference type="EMBL" id="KKQ56340.1"/>
    </source>
</evidence>
<dbReference type="InterPro" id="IPR005712">
    <property type="entry name" value="Ribosomal_uS5_bac-type"/>
</dbReference>
<dbReference type="Proteomes" id="UP000034096">
    <property type="component" value="Unassembled WGS sequence"/>
</dbReference>
<dbReference type="InterPro" id="IPR020568">
    <property type="entry name" value="Ribosomal_Su5_D2-typ_SF"/>
</dbReference>
<evidence type="ECO:0000256" key="8">
    <source>
        <dbReference type="PROSITE-ProRule" id="PRU00268"/>
    </source>
</evidence>
<protein>
    <recommendedName>
        <fullName evidence="6">Small ribosomal subunit protein uS5</fullName>
    </recommendedName>
    <alternativeName>
        <fullName evidence="7">30S ribosomal protein S5</fullName>
    </alternativeName>
</protein>
<dbReference type="Pfam" id="PF03719">
    <property type="entry name" value="Ribosomal_S5_C"/>
    <property type="match status" value="1"/>
</dbReference>
<dbReference type="PATRIC" id="fig|1618583.3.peg.346"/>
<name>A0A0G0IZ51_9BACT</name>
<dbReference type="FunFam" id="3.30.230.10:FF:000002">
    <property type="entry name" value="30S ribosomal protein S5"/>
    <property type="match status" value="1"/>
</dbReference>
<evidence type="ECO:0000313" key="12">
    <source>
        <dbReference type="Proteomes" id="UP000034096"/>
    </source>
</evidence>
<feature type="domain" description="S5 DRBM" evidence="10">
    <location>
        <begin position="18"/>
        <end position="81"/>
    </location>
</feature>
<dbReference type="Pfam" id="PF00333">
    <property type="entry name" value="Ribosomal_S5"/>
    <property type="match status" value="1"/>
</dbReference>
<evidence type="ECO:0000256" key="2">
    <source>
        <dbReference type="ARBA" id="ARBA00022730"/>
    </source>
</evidence>
<dbReference type="SUPFAM" id="SSF54768">
    <property type="entry name" value="dsRNA-binding domain-like"/>
    <property type="match status" value="1"/>
</dbReference>
<evidence type="ECO:0000256" key="7">
    <source>
        <dbReference type="ARBA" id="ARBA00035519"/>
    </source>
</evidence>
<dbReference type="GO" id="GO:0003735">
    <property type="term" value="F:structural constituent of ribosome"/>
    <property type="evidence" value="ECO:0007669"/>
    <property type="project" value="UniProtKB-UniRule"/>
</dbReference>
<dbReference type="AlphaFoldDB" id="A0A0G0IZ51"/>
<dbReference type="NCBIfam" id="TIGR01021">
    <property type="entry name" value="rpsE_bact"/>
    <property type="match status" value="1"/>
</dbReference>
<evidence type="ECO:0000259" key="10">
    <source>
        <dbReference type="PROSITE" id="PS50881"/>
    </source>
</evidence>
<dbReference type="GO" id="GO:0015935">
    <property type="term" value="C:small ribosomal subunit"/>
    <property type="evidence" value="ECO:0007669"/>
    <property type="project" value="InterPro"/>
</dbReference>
<dbReference type="GO" id="GO:0005737">
    <property type="term" value="C:cytoplasm"/>
    <property type="evidence" value="ECO:0007669"/>
    <property type="project" value="UniProtKB-ARBA"/>
</dbReference>
<dbReference type="STRING" id="1618583.US75_C0007G0046"/>
<keyword evidence="5 8" id="KW-0687">Ribonucleoprotein</keyword>
<organism evidence="11 12">
    <name type="scientific">Candidatus Woesebacteria bacterium GW2011_GWC1_38_13</name>
    <dbReference type="NCBI Taxonomy" id="1618583"/>
    <lineage>
        <taxon>Bacteria</taxon>
        <taxon>Candidatus Woeseibacteriota</taxon>
    </lineage>
</organism>
<dbReference type="Gene3D" id="3.30.160.20">
    <property type="match status" value="1"/>
</dbReference>
<evidence type="ECO:0000256" key="4">
    <source>
        <dbReference type="ARBA" id="ARBA00022980"/>
    </source>
</evidence>
<evidence type="ECO:0000256" key="1">
    <source>
        <dbReference type="ARBA" id="ARBA00008945"/>
    </source>
</evidence>
<dbReference type="GO" id="GO:0019843">
    <property type="term" value="F:rRNA binding"/>
    <property type="evidence" value="ECO:0007669"/>
    <property type="project" value="UniProtKB-KW"/>
</dbReference>
<dbReference type="PANTHER" id="PTHR48277:SF1">
    <property type="entry name" value="MITOCHONDRIAL RIBOSOMAL PROTEIN S5"/>
    <property type="match status" value="1"/>
</dbReference>
<evidence type="ECO:0000256" key="9">
    <source>
        <dbReference type="RuleBase" id="RU003823"/>
    </source>
</evidence>